<dbReference type="Gene3D" id="1.20.1250.20">
    <property type="entry name" value="MFS general substrate transporter like domains"/>
    <property type="match status" value="1"/>
</dbReference>
<evidence type="ECO:0000256" key="3">
    <source>
        <dbReference type="ARBA" id="ARBA00022692"/>
    </source>
</evidence>
<feature type="compositionally biased region" description="Basic and acidic residues" evidence="6">
    <location>
        <begin position="335"/>
        <end position="355"/>
    </location>
</feature>
<feature type="transmembrane region" description="Helical" evidence="7">
    <location>
        <begin position="168"/>
        <end position="191"/>
    </location>
</feature>
<comment type="subcellular location">
    <subcellularLocation>
        <location evidence="1">Membrane</location>
        <topology evidence="1">Multi-pass membrane protein</topology>
    </subcellularLocation>
</comment>
<dbReference type="Proteomes" id="UP001497512">
    <property type="component" value="Chromosome 7"/>
</dbReference>
<reference evidence="8" key="1">
    <citation type="submission" date="2024-02" db="EMBL/GenBank/DDBJ databases">
        <authorList>
            <consortium name="ELIXIR-Norway"/>
            <consortium name="Elixir Norway"/>
        </authorList>
    </citation>
    <scope>NUCLEOTIDE SEQUENCE</scope>
</reference>
<sequence length="653" mass="72641">MNQKNSLKEENKQEERIDVGGDQVSEFVQDDSVDFKGRPSVKATSGRWRAAYFIMGTELLERCAYYAISLNLVVYLVEVLHQGTGQSVKNIFNWGGVSWILPLLGGFLADAYTGKYRMIVIGLCIYFLGLLFLTLAVSLPSMKPPQQPACASSENCEFFSATQTQIGFFYFALYLVSVGVGAVKPCLSALGGDQFDEDDEIERPSKRSFFNYWWFPIIGGSTIALTLLVYVEDHVSFGLGYGIPTAGLAIAILVFLSGTPWYRLQRVLQGSPLTQVAQVLTAAVLNFRVAVPTDPSLLHETDMQKQTKKNLKRRHLLHTDSLRFLDKAAVPRNWKEEDQHPDYSTKVSPDIERRSSSSTLSNVSTSKSSPWRLCTVTQVEEVKLLVRVMPIWVFTLMFVVVVSQASSFFVSTGKTMDLSMGPHFKISAASMDLVANITALLIILVYQFCFIPLARRFTGNERGISMLQRIGVGLVISIIAMIVAAVVERKRLQLIKIHGLQNNQTAPVPMSIFWLTPQYSILGLAQVFSYLGLLEFFYDQAPDGMHSIGSALFASNTGVAHFLCTAIVDIVTSASGSQSGSGHHQSWIVNDINKCRVDKYYWTLAALSAINFCIYLVVAHGYTYKKVQVHEDDAESKKVVLQLTNEPNWLVEA</sequence>
<dbReference type="InterPro" id="IPR000109">
    <property type="entry name" value="POT_fam"/>
</dbReference>
<comment type="similarity">
    <text evidence="2">Belongs to the major facilitator superfamily. Proton-dependent oligopeptide transporter (POT/PTR) (TC 2.A.17) family.</text>
</comment>
<accession>A0ABP0UVS1</accession>
<evidence type="ECO:0000256" key="4">
    <source>
        <dbReference type="ARBA" id="ARBA00022989"/>
    </source>
</evidence>
<evidence type="ECO:0008006" key="10">
    <source>
        <dbReference type="Google" id="ProtNLM"/>
    </source>
</evidence>
<feature type="transmembrane region" description="Helical" evidence="7">
    <location>
        <begin position="212"/>
        <end position="231"/>
    </location>
</feature>
<dbReference type="SUPFAM" id="SSF103473">
    <property type="entry name" value="MFS general substrate transporter"/>
    <property type="match status" value="1"/>
</dbReference>
<evidence type="ECO:0000256" key="5">
    <source>
        <dbReference type="ARBA" id="ARBA00023136"/>
    </source>
</evidence>
<evidence type="ECO:0000256" key="1">
    <source>
        <dbReference type="ARBA" id="ARBA00004141"/>
    </source>
</evidence>
<keyword evidence="3 7" id="KW-0812">Transmembrane</keyword>
<gene>
    <name evidence="8" type="ORF">CSSPTR1EN2_LOCUS20663</name>
</gene>
<feature type="transmembrane region" description="Helical" evidence="7">
    <location>
        <begin position="391"/>
        <end position="413"/>
    </location>
</feature>
<protein>
    <recommendedName>
        <fullName evidence="10">NPF family transporter</fullName>
    </recommendedName>
</protein>
<keyword evidence="9" id="KW-1185">Reference proteome</keyword>
<evidence type="ECO:0000313" key="8">
    <source>
        <dbReference type="EMBL" id="CAK9231484.1"/>
    </source>
</evidence>
<feature type="region of interest" description="Disordered" evidence="6">
    <location>
        <begin position="335"/>
        <end position="367"/>
    </location>
</feature>
<evidence type="ECO:0000256" key="7">
    <source>
        <dbReference type="SAM" id="Phobius"/>
    </source>
</evidence>
<dbReference type="InterPro" id="IPR036259">
    <property type="entry name" value="MFS_trans_sf"/>
</dbReference>
<keyword evidence="5 7" id="KW-0472">Membrane</keyword>
<evidence type="ECO:0000256" key="6">
    <source>
        <dbReference type="SAM" id="MobiDB-lite"/>
    </source>
</evidence>
<feature type="transmembrane region" description="Helical" evidence="7">
    <location>
        <begin position="63"/>
        <end position="80"/>
    </location>
</feature>
<feature type="transmembrane region" description="Helical" evidence="7">
    <location>
        <begin position="119"/>
        <end position="139"/>
    </location>
</feature>
<evidence type="ECO:0000313" key="9">
    <source>
        <dbReference type="Proteomes" id="UP001497512"/>
    </source>
</evidence>
<dbReference type="EMBL" id="OZ019899">
    <property type="protein sequence ID" value="CAK9231484.1"/>
    <property type="molecule type" value="Genomic_DNA"/>
</dbReference>
<proteinExistence type="inferred from homology"/>
<feature type="transmembrane region" description="Helical" evidence="7">
    <location>
        <begin position="519"/>
        <end position="538"/>
    </location>
</feature>
<dbReference type="PANTHER" id="PTHR11654">
    <property type="entry name" value="OLIGOPEPTIDE TRANSPORTER-RELATED"/>
    <property type="match status" value="1"/>
</dbReference>
<feature type="transmembrane region" description="Helical" evidence="7">
    <location>
        <begin position="466"/>
        <end position="487"/>
    </location>
</feature>
<feature type="transmembrane region" description="Helical" evidence="7">
    <location>
        <begin position="92"/>
        <end position="112"/>
    </location>
</feature>
<keyword evidence="4 7" id="KW-1133">Transmembrane helix</keyword>
<organism evidence="8 9">
    <name type="scientific">Sphagnum troendelagicum</name>
    <dbReference type="NCBI Taxonomy" id="128251"/>
    <lineage>
        <taxon>Eukaryota</taxon>
        <taxon>Viridiplantae</taxon>
        <taxon>Streptophyta</taxon>
        <taxon>Embryophyta</taxon>
        <taxon>Bryophyta</taxon>
        <taxon>Sphagnophytina</taxon>
        <taxon>Sphagnopsida</taxon>
        <taxon>Sphagnales</taxon>
        <taxon>Sphagnaceae</taxon>
        <taxon>Sphagnum</taxon>
    </lineage>
</organism>
<feature type="transmembrane region" description="Helical" evidence="7">
    <location>
        <begin position="237"/>
        <end position="256"/>
    </location>
</feature>
<name>A0ABP0UVS1_9BRYO</name>
<feature type="transmembrane region" description="Helical" evidence="7">
    <location>
        <begin position="433"/>
        <end position="454"/>
    </location>
</feature>
<feature type="transmembrane region" description="Helical" evidence="7">
    <location>
        <begin position="600"/>
        <end position="618"/>
    </location>
</feature>
<evidence type="ECO:0000256" key="2">
    <source>
        <dbReference type="ARBA" id="ARBA00005982"/>
    </source>
</evidence>
<feature type="compositionally biased region" description="Low complexity" evidence="6">
    <location>
        <begin position="356"/>
        <end position="367"/>
    </location>
</feature>
<dbReference type="Pfam" id="PF00854">
    <property type="entry name" value="PTR2"/>
    <property type="match status" value="1"/>
</dbReference>